<feature type="domain" description="Peptidase S9 prolyl oligopeptidase catalytic" evidence="1">
    <location>
        <begin position="156"/>
        <end position="314"/>
    </location>
</feature>
<evidence type="ECO:0000313" key="3">
    <source>
        <dbReference type="Proteomes" id="UP000597444"/>
    </source>
</evidence>
<dbReference type="InterPro" id="IPR001375">
    <property type="entry name" value="Peptidase_S9_cat"/>
</dbReference>
<dbReference type="Proteomes" id="UP000597444">
    <property type="component" value="Unassembled WGS sequence"/>
</dbReference>
<accession>A0A8J3ICB4</accession>
<name>A0A8J3ICB4_9CHLR</name>
<dbReference type="PANTHER" id="PTHR22946">
    <property type="entry name" value="DIENELACTONE HYDROLASE DOMAIN-CONTAINING PROTEIN-RELATED"/>
    <property type="match status" value="1"/>
</dbReference>
<proteinExistence type="predicted"/>
<dbReference type="Gene3D" id="3.40.50.1820">
    <property type="entry name" value="alpha/beta hydrolase"/>
    <property type="match status" value="1"/>
</dbReference>
<evidence type="ECO:0000259" key="1">
    <source>
        <dbReference type="Pfam" id="PF00326"/>
    </source>
</evidence>
<gene>
    <name evidence="2" type="ORF">KSF_009960</name>
</gene>
<dbReference type="GO" id="GO:0008236">
    <property type="term" value="F:serine-type peptidase activity"/>
    <property type="evidence" value="ECO:0007669"/>
    <property type="project" value="InterPro"/>
</dbReference>
<dbReference type="RefSeq" id="WP_220201881.1">
    <property type="nucleotide sequence ID" value="NZ_BNJK01000001.1"/>
</dbReference>
<dbReference type="AlphaFoldDB" id="A0A8J3ICB4"/>
<dbReference type="EMBL" id="BNJK01000001">
    <property type="protein sequence ID" value="GHO90948.1"/>
    <property type="molecule type" value="Genomic_DNA"/>
</dbReference>
<dbReference type="Pfam" id="PF00326">
    <property type="entry name" value="Peptidase_S9"/>
    <property type="match status" value="1"/>
</dbReference>
<dbReference type="InterPro" id="IPR050261">
    <property type="entry name" value="FrsA_esterase"/>
</dbReference>
<sequence>MEQDTIRQALIHRLGRFPEHVPLDLKVENTTEEAGYTRSLVSYVVEEHEKITAWLLTPHGTPPSQGWPAILAIHQHAGQYDLGKSEPAGLMGNPQSAYGLELCQRGYVVLAPDQLCFEDRRPPKEVRESNPMLDGFGYERFEATRLLLFGSCLQTKYLHDLSCGLDVLASLPTVNASKIGAIGHSLGGQETLWLTWYDSRIAAGVSSCGFGLLRAILRDGITHNLAAYVPDMLAIGDMDVLVMALAPRPFMLTAGETDPIFPIDGVRTLTAKAQEAYEQAGAPDHFQANTFPAGHSFPDDVRKEAYAFLDYWLKAAP</sequence>
<reference evidence="2" key="1">
    <citation type="submission" date="2020-10" db="EMBL/GenBank/DDBJ databases">
        <title>Taxonomic study of unclassified bacteria belonging to the class Ktedonobacteria.</title>
        <authorList>
            <person name="Yabe S."/>
            <person name="Wang C.M."/>
            <person name="Zheng Y."/>
            <person name="Sakai Y."/>
            <person name="Cavaletti L."/>
            <person name="Monciardini P."/>
            <person name="Donadio S."/>
        </authorList>
    </citation>
    <scope>NUCLEOTIDE SEQUENCE</scope>
    <source>
        <strain evidence="2">ID150040</strain>
    </source>
</reference>
<dbReference type="SUPFAM" id="SSF53474">
    <property type="entry name" value="alpha/beta-Hydrolases"/>
    <property type="match status" value="1"/>
</dbReference>
<comment type="caution">
    <text evidence="2">The sequence shown here is derived from an EMBL/GenBank/DDBJ whole genome shotgun (WGS) entry which is preliminary data.</text>
</comment>
<keyword evidence="3" id="KW-1185">Reference proteome</keyword>
<dbReference type="GO" id="GO:0006508">
    <property type="term" value="P:proteolysis"/>
    <property type="evidence" value="ECO:0007669"/>
    <property type="project" value="InterPro"/>
</dbReference>
<dbReference type="InterPro" id="IPR029058">
    <property type="entry name" value="AB_hydrolase_fold"/>
</dbReference>
<protein>
    <recommendedName>
        <fullName evidence="1">Peptidase S9 prolyl oligopeptidase catalytic domain-containing protein</fullName>
    </recommendedName>
</protein>
<organism evidence="2 3">
    <name type="scientific">Reticulibacter mediterranei</name>
    <dbReference type="NCBI Taxonomy" id="2778369"/>
    <lineage>
        <taxon>Bacteria</taxon>
        <taxon>Bacillati</taxon>
        <taxon>Chloroflexota</taxon>
        <taxon>Ktedonobacteria</taxon>
        <taxon>Ktedonobacterales</taxon>
        <taxon>Reticulibacteraceae</taxon>
        <taxon>Reticulibacter</taxon>
    </lineage>
</organism>
<evidence type="ECO:0000313" key="2">
    <source>
        <dbReference type="EMBL" id="GHO90948.1"/>
    </source>
</evidence>